<dbReference type="Gene3D" id="1.10.12.10">
    <property type="entry name" value="Lyase 2-enoyl-coa Hydratase, Chain A, domain 2"/>
    <property type="match status" value="1"/>
</dbReference>
<evidence type="ECO:0000256" key="12">
    <source>
        <dbReference type="ARBA" id="ARBA00071021"/>
    </source>
</evidence>
<dbReference type="InterPro" id="IPR045002">
    <property type="entry name" value="Ech1-like"/>
</dbReference>
<evidence type="ECO:0000256" key="4">
    <source>
        <dbReference type="ARBA" id="ARBA00022832"/>
    </source>
</evidence>
<evidence type="ECO:0000256" key="7">
    <source>
        <dbReference type="ARBA" id="ARBA00023140"/>
    </source>
</evidence>
<comment type="similarity">
    <text evidence="3 13">Belongs to the enoyl-CoA hydratase/isomerase family.</text>
</comment>
<gene>
    <name evidence="15" type="primary">LOC115874827</name>
</gene>
<dbReference type="Pfam" id="PF00378">
    <property type="entry name" value="ECH_1"/>
    <property type="match status" value="1"/>
</dbReference>
<dbReference type="Proteomes" id="UP000504635">
    <property type="component" value="Unplaced"/>
</dbReference>
<dbReference type="InterPro" id="IPR029045">
    <property type="entry name" value="ClpP/crotonase-like_dom_sf"/>
</dbReference>
<dbReference type="InterPro" id="IPR014748">
    <property type="entry name" value="Enoyl-CoA_hydra_C"/>
</dbReference>
<evidence type="ECO:0000256" key="2">
    <source>
        <dbReference type="ARBA" id="ARBA00005005"/>
    </source>
</evidence>
<dbReference type="PANTHER" id="PTHR43149">
    <property type="entry name" value="ENOYL-COA HYDRATASE"/>
    <property type="match status" value="1"/>
</dbReference>
<keyword evidence="8 15" id="KW-0413">Isomerase</keyword>
<dbReference type="OrthoDB" id="14970at2759"/>
<keyword evidence="14" id="KW-1185">Reference proteome</keyword>
<dbReference type="RefSeq" id="XP_030745986.1">
    <property type="nucleotide sequence ID" value="XM_030890126.1"/>
</dbReference>
<keyword evidence="6" id="KW-0443">Lipid metabolism</keyword>
<keyword evidence="7" id="KW-0576">Peroxisome</keyword>
<evidence type="ECO:0000256" key="8">
    <source>
        <dbReference type="ARBA" id="ARBA00023235"/>
    </source>
</evidence>
<comment type="catalytic activity">
    <reaction evidence="10">
        <text>(3E,5Z,8Z,11Z,14Z)-eicosapentaenoyl-CoA = (2E,4E,8Z,11Z,14Z)-eicosapentaenoyl-CoA</text>
        <dbReference type="Rhea" id="RHEA:45224"/>
        <dbReference type="ChEBI" id="CHEBI:85090"/>
        <dbReference type="ChEBI" id="CHEBI:85091"/>
    </reaction>
</comment>
<evidence type="ECO:0000256" key="1">
    <source>
        <dbReference type="ARBA" id="ARBA00004275"/>
    </source>
</evidence>
<dbReference type="FunFam" id="3.90.226.10:FF:000024">
    <property type="entry name" value="Delta3,5-delta2,4-dienoyl-CoA isomerase"/>
    <property type="match status" value="1"/>
</dbReference>
<dbReference type="AlphaFoldDB" id="A0A6J2X461"/>
<dbReference type="FunCoup" id="A0A6J2X461">
    <property type="interactions" value="1437"/>
</dbReference>
<evidence type="ECO:0000256" key="13">
    <source>
        <dbReference type="RuleBase" id="RU003707"/>
    </source>
</evidence>
<organism evidence="14 15">
    <name type="scientific">Sitophilus oryzae</name>
    <name type="common">Rice weevil</name>
    <name type="synonym">Curculio oryzae</name>
    <dbReference type="NCBI Taxonomy" id="7048"/>
    <lineage>
        <taxon>Eukaryota</taxon>
        <taxon>Metazoa</taxon>
        <taxon>Ecdysozoa</taxon>
        <taxon>Arthropoda</taxon>
        <taxon>Hexapoda</taxon>
        <taxon>Insecta</taxon>
        <taxon>Pterygota</taxon>
        <taxon>Neoptera</taxon>
        <taxon>Endopterygota</taxon>
        <taxon>Coleoptera</taxon>
        <taxon>Polyphaga</taxon>
        <taxon>Cucujiformia</taxon>
        <taxon>Curculionidae</taxon>
        <taxon>Dryophthorinae</taxon>
        <taxon>Sitophilus</taxon>
    </lineage>
</organism>
<dbReference type="InterPro" id="IPR001753">
    <property type="entry name" value="Enoyl-CoA_hydra/iso"/>
</dbReference>
<dbReference type="InterPro" id="IPR018376">
    <property type="entry name" value="Enoyl-CoA_hyd/isom_CS"/>
</dbReference>
<keyword evidence="4" id="KW-0276">Fatty acid metabolism</keyword>
<dbReference type="UniPathway" id="UPA00659"/>
<evidence type="ECO:0000256" key="6">
    <source>
        <dbReference type="ARBA" id="ARBA00023098"/>
    </source>
</evidence>
<keyword evidence="5" id="KW-0007">Acetylation</keyword>
<dbReference type="FunFam" id="1.10.12.10:FF:000004">
    <property type="entry name" value="Delta3,5-delta2,4-dienoyl-CoA isomerase"/>
    <property type="match status" value="1"/>
</dbReference>
<evidence type="ECO:0000256" key="3">
    <source>
        <dbReference type="ARBA" id="ARBA00005254"/>
    </source>
</evidence>
<proteinExistence type="inferred from homology"/>
<dbReference type="GO" id="GO:0005777">
    <property type="term" value="C:peroxisome"/>
    <property type="evidence" value="ECO:0007669"/>
    <property type="project" value="UniProtKB-SubCell"/>
</dbReference>
<dbReference type="GO" id="GO:0051750">
    <property type="term" value="F:delta(3,5)-delta(2,4)-dienoyl-CoA isomerase activity"/>
    <property type="evidence" value="ECO:0007669"/>
    <property type="project" value="TreeGrafter"/>
</dbReference>
<evidence type="ECO:0000256" key="11">
    <source>
        <dbReference type="ARBA" id="ARBA00055786"/>
    </source>
</evidence>
<comment type="subcellular location">
    <subcellularLocation>
        <location evidence="1">Peroxisome</location>
    </subcellularLocation>
</comment>
<dbReference type="CDD" id="cd06558">
    <property type="entry name" value="crotonase-like"/>
    <property type="match status" value="1"/>
</dbReference>
<protein>
    <recommendedName>
        <fullName evidence="12">Delta(3,5)-Delta(2,4)-dienoyl-CoA isomerase, mitochondrial</fullName>
    </recommendedName>
</protein>
<evidence type="ECO:0000313" key="15">
    <source>
        <dbReference type="RefSeq" id="XP_030745986.1"/>
    </source>
</evidence>
<accession>A0A6J2X461</accession>
<evidence type="ECO:0000313" key="14">
    <source>
        <dbReference type="Proteomes" id="UP000504635"/>
    </source>
</evidence>
<evidence type="ECO:0000256" key="9">
    <source>
        <dbReference type="ARBA" id="ARBA00051408"/>
    </source>
</evidence>
<dbReference type="GeneID" id="115874827"/>
<comment type="pathway">
    <text evidence="2">Lipid metabolism; fatty acid beta-oxidation.</text>
</comment>
<dbReference type="Gene3D" id="3.90.226.10">
    <property type="entry name" value="2-enoyl-CoA Hydratase, Chain A, domain 1"/>
    <property type="match status" value="1"/>
</dbReference>
<dbReference type="GO" id="GO:0005739">
    <property type="term" value="C:mitochondrion"/>
    <property type="evidence" value="ECO:0007669"/>
    <property type="project" value="TreeGrafter"/>
</dbReference>
<dbReference type="SUPFAM" id="SSF52096">
    <property type="entry name" value="ClpP/crotonase"/>
    <property type="match status" value="1"/>
</dbReference>
<evidence type="ECO:0000256" key="5">
    <source>
        <dbReference type="ARBA" id="ARBA00022990"/>
    </source>
</evidence>
<dbReference type="InParanoid" id="A0A6J2X461"/>
<name>A0A6J2X461_SITOR</name>
<dbReference type="PROSITE" id="PS00166">
    <property type="entry name" value="ENOYL_COA_HYDRATASE"/>
    <property type="match status" value="1"/>
</dbReference>
<evidence type="ECO:0000256" key="10">
    <source>
        <dbReference type="ARBA" id="ARBA00052809"/>
    </source>
</evidence>
<reference evidence="15" key="1">
    <citation type="submission" date="2025-08" db="UniProtKB">
        <authorList>
            <consortium name="RefSeq"/>
        </authorList>
    </citation>
    <scope>IDENTIFICATION</scope>
    <source>
        <tissue evidence="15">Gonads</tissue>
    </source>
</reference>
<comment type="catalytic activity">
    <reaction evidence="9">
        <text>(3E,5Z)-octadienoyl-CoA = (2E,4E)-octadienoyl-CoA</text>
        <dbReference type="Rhea" id="RHEA:45244"/>
        <dbReference type="ChEBI" id="CHEBI:62243"/>
        <dbReference type="ChEBI" id="CHEBI:85108"/>
    </reaction>
</comment>
<sequence>MVFRLGYRKFSLKIVQNVLYSSNISKMSTNIPQFEHLSVSVPKEFVYHVELNRTDKLNAMNNAMFKEITRCFETLSDSEDCRVVVLSGSGKIFCAGIDLKDFAQNSLPAVALIEDPARKAKLLYQLCTLYQKSMSSLEHCKKPVIAAIHGACIGGGVDLVTAADVRHCTKDAYFVVKEADVGLAADIGSLQRLPKVIGSDSLARELCYTCRKFPADEALTSGLVSKVYNDKDTMFESVINIAEDIAKKSPVAIQTTKASLVFSRDHTVEEGLEHIALLNQLMLQSEDLATAATGQLMKDSNIQFSKL</sequence>
<dbReference type="GO" id="GO:0006635">
    <property type="term" value="P:fatty acid beta-oxidation"/>
    <property type="evidence" value="ECO:0007669"/>
    <property type="project" value="UniProtKB-UniPathway"/>
</dbReference>
<dbReference type="PANTHER" id="PTHR43149:SF1">
    <property type="entry name" value="DELTA(3,5)-DELTA(2,4)-DIENOYL-COA ISOMERASE, MITOCHONDRIAL"/>
    <property type="match status" value="1"/>
</dbReference>
<comment type="function">
    <text evidence="11">Isomerization of 3-trans,5-cis-dienoyl-CoA to 2-trans,4-trans-dienoyl-CoA.</text>
</comment>